<sequence length="92" mass="9873">MATVKSTACDHITPLADGGENVESNLQILCGDCHKLKTAAEASQRAAVRSLKVKHLKLGGKPKSRSTFRKPASGTRYEQGPFGLRPVRGDAR</sequence>
<dbReference type="OrthoDB" id="5292295at2"/>
<name>A0A3A1WLD2_9HYPH</name>
<dbReference type="GO" id="GO:0004519">
    <property type="term" value="F:endonuclease activity"/>
    <property type="evidence" value="ECO:0007669"/>
    <property type="project" value="UniProtKB-KW"/>
</dbReference>
<accession>A0A3A1WLD2</accession>
<feature type="region of interest" description="Disordered" evidence="1">
    <location>
        <begin position="56"/>
        <end position="92"/>
    </location>
</feature>
<reference evidence="4" key="1">
    <citation type="submission" date="2018-09" db="EMBL/GenBank/DDBJ databases">
        <authorList>
            <person name="Tuo L."/>
        </authorList>
    </citation>
    <scope>NUCLEOTIDE SEQUENCE [LARGE SCALE GENOMIC DNA]</scope>
    <source>
        <strain evidence="4">M2BS4Y-1</strain>
    </source>
</reference>
<proteinExistence type="predicted"/>
<feature type="compositionally biased region" description="Basic residues" evidence="1">
    <location>
        <begin position="56"/>
        <end position="68"/>
    </location>
</feature>
<gene>
    <name evidence="3" type="ORF">D3218_12880</name>
</gene>
<keyword evidence="3" id="KW-0255">Endonuclease</keyword>
<evidence type="ECO:0000313" key="3">
    <source>
        <dbReference type="EMBL" id="RIY00177.1"/>
    </source>
</evidence>
<dbReference type="EMBL" id="QYRN01000006">
    <property type="protein sequence ID" value="RIY00177.1"/>
    <property type="molecule type" value="Genomic_DNA"/>
</dbReference>
<evidence type="ECO:0000259" key="2">
    <source>
        <dbReference type="Pfam" id="PF01844"/>
    </source>
</evidence>
<dbReference type="InterPro" id="IPR003615">
    <property type="entry name" value="HNH_nuc"/>
</dbReference>
<organism evidence="3 4">
    <name type="scientific">Aureimonas flava</name>
    <dbReference type="NCBI Taxonomy" id="2320271"/>
    <lineage>
        <taxon>Bacteria</taxon>
        <taxon>Pseudomonadati</taxon>
        <taxon>Pseudomonadota</taxon>
        <taxon>Alphaproteobacteria</taxon>
        <taxon>Hyphomicrobiales</taxon>
        <taxon>Aurantimonadaceae</taxon>
        <taxon>Aureimonas</taxon>
    </lineage>
</organism>
<keyword evidence="3" id="KW-0540">Nuclease</keyword>
<keyword evidence="3" id="KW-0378">Hydrolase</keyword>
<dbReference type="Proteomes" id="UP000265750">
    <property type="component" value="Unassembled WGS sequence"/>
</dbReference>
<keyword evidence="4" id="KW-1185">Reference proteome</keyword>
<comment type="caution">
    <text evidence="3">The sequence shown here is derived from an EMBL/GenBank/DDBJ whole genome shotgun (WGS) entry which is preliminary data.</text>
</comment>
<dbReference type="GO" id="GO:0008270">
    <property type="term" value="F:zinc ion binding"/>
    <property type="evidence" value="ECO:0007669"/>
    <property type="project" value="InterPro"/>
</dbReference>
<evidence type="ECO:0000313" key="4">
    <source>
        <dbReference type="Proteomes" id="UP000265750"/>
    </source>
</evidence>
<dbReference type="Gene3D" id="1.10.30.50">
    <property type="match status" value="1"/>
</dbReference>
<feature type="domain" description="HNH" evidence="2">
    <location>
        <begin position="6"/>
        <end position="39"/>
    </location>
</feature>
<dbReference type="AlphaFoldDB" id="A0A3A1WLD2"/>
<evidence type="ECO:0000256" key="1">
    <source>
        <dbReference type="SAM" id="MobiDB-lite"/>
    </source>
</evidence>
<protein>
    <submittedName>
        <fullName evidence="3">HNH endonuclease</fullName>
    </submittedName>
</protein>
<dbReference type="Pfam" id="PF01844">
    <property type="entry name" value="HNH"/>
    <property type="match status" value="1"/>
</dbReference>
<dbReference type="InterPro" id="IPR002711">
    <property type="entry name" value="HNH"/>
</dbReference>
<dbReference type="CDD" id="cd00085">
    <property type="entry name" value="HNHc"/>
    <property type="match status" value="1"/>
</dbReference>
<dbReference type="GO" id="GO:0003676">
    <property type="term" value="F:nucleic acid binding"/>
    <property type="evidence" value="ECO:0007669"/>
    <property type="project" value="InterPro"/>
</dbReference>